<dbReference type="OrthoDB" id="6439474at2759"/>
<dbReference type="AlphaFoldDB" id="A0A8X6U8A6"/>
<evidence type="ECO:0000313" key="2">
    <source>
        <dbReference type="EMBL" id="GFT88570.1"/>
    </source>
</evidence>
<accession>A0A8X6U8A6</accession>
<organism evidence="2 3">
    <name type="scientific">Nephila pilipes</name>
    <name type="common">Giant wood spider</name>
    <name type="synonym">Nephila maculata</name>
    <dbReference type="NCBI Taxonomy" id="299642"/>
    <lineage>
        <taxon>Eukaryota</taxon>
        <taxon>Metazoa</taxon>
        <taxon>Ecdysozoa</taxon>
        <taxon>Arthropoda</taxon>
        <taxon>Chelicerata</taxon>
        <taxon>Arachnida</taxon>
        <taxon>Araneae</taxon>
        <taxon>Araneomorphae</taxon>
        <taxon>Entelegynae</taxon>
        <taxon>Araneoidea</taxon>
        <taxon>Nephilidae</taxon>
        <taxon>Nephila</taxon>
    </lineage>
</organism>
<gene>
    <name evidence="2" type="ORF">NPIL_330121</name>
</gene>
<reference evidence="2" key="1">
    <citation type="submission" date="2020-08" db="EMBL/GenBank/DDBJ databases">
        <title>Multicomponent nature underlies the extraordinary mechanical properties of spider dragline silk.</title>
        <authorList>
            <person name="Kono N."/>
            <person name="Nakamura H."/>
            <person name="Mori M."/>
            <person name="Yoshida Y."/>
            <person name="Ohtoshi R."/>
            <person name="Malay A.D."/>
            <person name="Moran D.A.P."/>
            <person name="Tomita M."/>
            <person name="Numata K."/>
            <person name="Arakawa K."/>
        </authorList>
    </citation>
    <scope>NUCLEOTIDE SEQUENCE</scope>
</reference>
<evidence type="ECO:0000313" key="3">
    <source>
        <dbReference type="Proteomes" id="UP000887013"/>
    </source>
</evidence>
<comment type="caution">
    <text evidence="2">The sequence shown here is derived from an EMBL/GenBank/DDBJ whole genome shotgun (WGS) entry which is preliminary data.</text>
</comment>
<keyword evidence="1" id="KW-0812">Transmembrane</keyword>
<dbReference type="EMBL" id="BMAW01024612">
    <property type="protein sequence ID" value="GFT88570.1"/>
    <property type="molecule type" value="Genomic_DNA"/>
</dbReference>
<keyword evidence="1" id="KW-0472">Membrane</keyword>
<feature type="transmembrane region" description="Helical" evidence="1">
    <location>
        <begin position="171"/>
        <end position="190"/>
    </location>
</feature>
<protein>
    <submittedName>
        <fullName evidence="2">Uncharacterized protein</fullName>
    </submittedName>
</protein>
<evidence type="ECO:0000256" key="1">
    <source>
        <dbReference type="SAM" id="Phobius"/>
    </source>
</evidence>
<feature type="transmembrane region" description="Helical" evidence="1">
    <location>
        <begin position="147"/>
        <end position="165"/>
    </location>
</feature>
<name>A0A8X6U8A6_NEPPI</name>
<dbReference type="Proteomes" id="UP000887013">
    <property type="component" value="Unassembled WGS sequence"/>
</dbReference>
<sequence>MESTITEIEQEIRHLDLIKSFDISNISDVQKICFQFQNSSSFDSEKERAMSMQKIDDLDPVYSNITRYSLLRSLIPSSISNQICFYLQTMKSEFFPVSRINALVGHFFYYDFENIIGLNVEKSNRSEIEFAEFFLSRCLTLCGEPTFSNFILVASFLSYLVFSFFNEHGCFRVMYIIEFCFVVLYRRIFWKIFKSREDFKKLLVFCDEFVNQMKTDATLSGLFNTLYGQNWIVRVNDAINTIDDVFSLTESEIELFKNSYSMESLSATPSELEEIIIDCLDSEPNIFHHVSNCGSKCYRYFYNPRHFLKTFF</sequence>
<keyword evidence="1" id="KW-1133">Transmembrane helix</keyword>
<keyword evidence="3" id="KW-1185">Reference proteome</keyword>
<proteinExistence type="predicted"/>